<organism evidence="1 2">
    <name type="scientific">Neisseria weixii</name>
    <dbReference type="NCBI Taxonomy" id="1853276"/>
    <lineage>
        <taxon>Bacteria</taxon>
        <taxon>Pseudomonadati</taxon>
        <taxon>Pseudomonadota</taxon>
        <taxon>Betaproteobacteria</taxon>
        <taxon>Neisseriales</taxon>
        <taxon>Neisseriaceae</taxon>
        <taxon>Neisseria</taxon>
    </lineage>
</organism>
<dbReference type="OrthoDB" id="8781865at2"/>
<evidence type="ECO:0000313" key="2">
    <source>
        <dbReference type="Proteomes" id="UP000272412"/>
    </source>
</evidence>
<sequence length="106" mass="11752">MIAGTAADDLVADKADGTDALRNLAASAGMDAVIPTKANRKERLFFDRYLYRYRHLVGNCFGDFRTLTGHCHALFEEVGFICCGNRNPDYCDMVENIVATLPNGWC</sequence>
<keyword evidence="2" id="KW-1185">Reference proteome</keyword>
<dbReference type="RefSeq" id="WP_096294685.1">
    <property type="nucleotide sequence ID" value="NZ_CP023429.1"/>
</dbReference>
<protein>
    <recommendedName>
        <fullName evidence="3">Transposase</fullName>
    </recommendedName>
</protein>
<dbReference type="AlphaFoldDB" id="A0A3N4MTZ6"/>
<evidence type="ECO:0008006" key="3">
    <source>
        <dbReference type="Google" id="ProtNLM"/>
    </source>
</evidence>
<name>A0A3N4MTZ6_9NEIS</name>
<evidence type="ECO:0000313" key="1">
    <source>
        <dbReference type="EMBL" id="RPD87374.1"/>
    </source>
</evidence>
<gene>
    <name evidence="1" type="ORF">EGK74_05630</name>
</gene>
<reference evidence="1 2" key="1">
    <citation type="submission" date="2018-11" db="EMBL/GenBank/DDBJ databases">
        <title>Neisseria weixii sp. nov. isolated from the rectal contents of plateau pika (Ochotona cruzoniae).</title>
        <authorList>
            <person name="Zhang G."/>
        </authorList>
    </citation>
    <scope>NUCLEOTIDE SEQUENCE [LARGE SCALE GENOMIC DNA]</scope>
    <source>
        <strain evidence="1 2">10009</strain>
    </source>
</reference>
<accession>A0A3N4MTZ6</accession>
<dbReference type="Proteomes" id="UP000272412">
    <property type="component" value="Unassembled WGS sequence"/>
</dbReference>
<dbReference type="EMBL" id="RPFL01000013">
    <property type="protein sequence ID" value="RPD87374.1"/>
    <property type="molecule type" value="Genomic_DNA"/>
</dbReference>
<comment type="caution">
    <text evidence="1">The sequence shown here is derived from an EMBL/GenBank/DDBJ whole genome shotgun (WGS) entry which is preliminary data.</text>
</comment>
<dbReference type="KEGG" id="nwx:CGZ65_02460"/>
<proteinExistence type="predicted"/>